<evidence type="ECO:0000256" key="1">
    <source>
        <dbReference type="SAM" id="MobiDB-lite"/>
    </source>
</evidence>
<feature type="chain" id="PRO_5035790469" evidence="3">
    <location>
        <begin position="18"/>
        <end position="186"/>
    </location>
</feature>
<evidence type="ECO:0000313" key="5">
    <source>
        <dbReference type="Proteomes" id="UP000823388"/>
    </source>
</evidence>
<name>A0A8T0WUA4_PANVG</name>
<evidence type="ECO:0000256" key="2">
    <source>
        <dbReference type="SAM" id="Phobius"/>
    </source>
</evidence>
<keyword evidence="2" id="KW-0472">Membrane</keyword>
<accession>A0A8T0WUA4</accession>
<organism evidence="4 5">
    <name type="scientific">Panicum virgatum</name>
    <name type="common">Blackwell switchgrass</name>
    <dbReference type="NCBI Taxonomy" id="38727"/>
    <lineage>
        <taxon>Eukaryota</taxon>
        <taxon>Viridiplantae</taxon>
        <taxon>Streptophyta</taxon>
        <taxon>Embryophyta</taxon>
        <taxon>Tracheophyta</taxon>
        <taxon>Spermatophyta</taxon>
        <taxon>Magnoliopsida</taxon>
        <taxon>Liliopsida</taxon>
        <taxon>Poales</taxon>
        <taxon>Poaceae</taxon>
        <taxon>PACMAD clade</taxon>
        <taxon>Panicoideae</taxon>
        <taxon>Panicodae</taxon>
        <taxon>Paniceae</taxon>
        <taxon>Panicinae</taxon>
        <taxon>Panicum</taxon>
        <taxon>Panicum sect. Hiantes</taxon>
    </lineage>
</organism>
<keyword evidence="2" id="KW-0812">Transmembrane</keyword>
<protein>
    <submittedName>
        <fullName evidence="4">Uncharacterized protein</fullName>
    </submittedName>
</protein>
<keyword evidence="2" id="KW-1133">Transmembrane helix</keyword>
<keyword evidence="3" id="KW-0732">Signal</keyword>
<dbReference type="AlphaFoldDB" id="A0A8T0WUA4"/>
<feature type="signal peptide" evidence="3">
    <location>
        <begin position="1"/>
        <end position="17"/>
    </location>
</feature>
<keyword evidence="5" id="KW-1185">Reference proteome</keyword>
<feature type="transmembrane region" description="Helical" evidence="2">
    <location>
        <begin position="28"/>
        <end position="51"/>
    </location>
</feature>
<reference evidence="4" key="1">
    <citation type="submission" date="2020-05" db="EMBL/GenBank/DDBJ databases">
        <title>WGS assembly of Panicum virgatum.</title>
        <authorList>
            <person name="Lovell J.T."/>
            <person name="Jenkins J."/>
            <person name="Shu S."/>
            <person name="Juenger T.E."/>
            <person name="Schmutz J."/>
        </authorList>
    </citation>
    <scope>NUCLEOTIDE SEQUENCE</scope>
    <source>
        <strain evidence="4">AP13</strain>
    </source>
</reference>
<comment type="caution">
    <text evidence="4">The sequence shown here is derived from an EMBL/GenBank/DDBJ whole genome shotgun (WGS) entry which is preliminary data.</text>
</comment>
<dbReference type="Proteomes" id="UP000823388">
    <property type="component" value="Chromosome 1N"/>
</dbReference>
<dbReference type="EMBL" id="CM029038">
    <property type="protein sequence ID" value="KAG2648704.1"/>
    <property type="molecule type" value="Genomic_DNA"/>
</dbReference>
<proteinExistence type="predicted"/>
<evidence type="ECO:0000256" key="3">
    <source>
        <dbReference type="SAM" id="SignalP"/>
    </source>
</evidence>
<sequence length="186" mass="19144">MDHQALLLLLVVVAAAACVDVAVTGAPAAWPVALAAYSVWALASLALAVLLPRRRRRPDPDIPKGSSSPAAGDSSEAGSGLPSSCTDGGPTSVLSAASAPGIDYHPYVFVIVTASPPAGSTSLASGTGHGHGVGLLGAPSGPVPRRAVHEGTRLQAEMGGWMQHRESKCRKCRACKWRRRRRIKAA</sequence>
<feature type="region of interest" description="Disordered" evidence="1">
    <location>
        <begin position="56"/>
        <end position="87"/>
    </location>
</feature>
<evidence type="ECO:0000313" key="4">
    <source>
        <dbReference type="EMBL" id="KAG2648704.1"/>
    </source>
</evidence>
<gene>
    <name evidence="4" type="ORF">PVAP13_1NG061332</name>
</gene>